<feature type="signal peptide" evidence="2">
    <location>
        <begin position="1"/>
        <end position="22"/>
    </location>
</feature>
<gene>
    <name evidence="3" type="ORF">JKP88DRAFT_349945</name>
</gene>
<name>A0A835YTP5_9STRA</name>
<evidence type="ECO:0000256" key="1">
    <source>
        <dbReference type="SAM" id="Coils"/>
    </source>
</evidence>
<comment type="caution">
    <text evidence="3">The sequence shown here is derived from an EMBL/GenBank/DDBJ whole genome shotgun (WGS) entry which is preliminary data.</text>
</comment>
<organism evidence="3 4">
    <name type="scientific">Tribonema minus</name>
    <dbReference type="NCBI Taxonomy" id="303371"/>
    <lineage>
        <taxon>Eukaryota</taxon>
        <taxon>Sar</taxon>
        <taxon>Stramenopiles</taxon>
        <taxon>Ochrophyta</taxon>
        <taxon>PX clade</taxon>
        <taxon>Xanthophyceae</taxon>
        <taxon>Tribonematales</taxon>
        <taxon>Tribonemataceae</taxon>
        <taxon>Tribonema</taxon>
    </lineage>
</organism>
<evidence type="ECO:0000313" key="4">
    <source>
        <dbReference type="Proteomes" id="UP000664859"/>
    </source>
</evidence>
<dbReference type="AlphaFoldDB" id="A0A835YTP5"/>
<evidence type="ECO:0000313" key="3">
    <source>
        <dbReference type="EMBL" id="KAG5179405.1"/>
    </source>
</evidence>
<sequence>MRRAARACGAAAALVALDPCAAFICSSGRPVTKSSECKLTCTTIRAGMRRPWSATVAIRSSATDAAEGTDDIVSSATDAAEGTADDIDLTDDEDVASIRLRLLRQSPGNDGSDPLENVVLEEDSEQSPRNDGSDPLENVVLEEDSKQMAQLAEKLRDTMMLRAQESGENTLSSFLDDELNRGEEELRSLAQDLVSKDGAPGEQFFAEAFSSAYEEQTEKMLGQYESKAGKIMQRVEREKANLEREVENMKDLQASVEKDWVFQLQSFPTKGVVKQSALVSAILLANQAAYQALLIVERRGGEPVTAALELALVAAALYFYGLRL</sequence>
<feature type="coiled-coil region" evidence="1">
    <location>
        <begin position="225"/>
        <end position="259"/>
    </location>
</feature>
<keyword evidence="2" id="KW-0732">Signal</keyword>
<reference evidence="3" key="1">
    <citation type="submission" date="2021-02" db="EMBL/GenBank/DDBJ databases">
        <title>First Annotated Genome of the Yellow-green Alga Tribonema minus.</title>
        <authorList>
            <person name="Mahan K.M."/>
        </authorList>
    </citation>
    <scope>NUCLEOTIDE SEQUENCE</scope>
    <source>
        <strain evidence="3">UTEX B ZZ1240</strain>
    </source>
</reference>
<protein>
    <submittedName>
        <fullName evidence="3">Uncharacterized protein</fullName>
    </submittedName>
</protein>
<dbReference type="EMBL" id="JAFCMP010000468">
    <property type="protein sequence ID" value="KAG5179405.1"/>
    <property type="molecule type" value="Genomic_DNA"/>
</dbReference>
<dbReference type="Proteomes" id="UP000664859">
    <property type="component" value="Unassembled WGS sequence"/>
</dbReference>
<accession>A0A835YTP5</accession>
<feature type="chain" id="PRO_5032510914" evidence="2">
    <location>
        <begin position="23"/>
        <end position="324"/>
    </location>
</feature>
<evidence type="ECO:0000256" key="2">
    <source>
        <dbReference type="SAM" id="SignalP"/>
    </source>
</evidence>
<keyword evidence="4" id="KW-1185">Reference proteome</keyword>
<proteinExistence type="predicted"/>
<keyword evidence="1" id="KW-0175">Coiled coil</keyword>